<evidence type="ECO:0000313" key="1">
    <source>
        <dbReference type="EMBL" id="KFM75434.1"/>
    </source>
</evidence>
<proteinExistence type="predicted"/>
<sequence length="53" mass="5974">MLSQKKDSEERSLEFLSAKKELLNTLRESTTSDLYGSYTVCGPSEFSDVIIIL</sequence>
<accession>A0A087UDJ5</accession>
<organism evidence="1 2">
    <name type="scientific">Stegodyphus mimosarum</name>
    <name type="common">African social velvet spider</name>
    <dbReference type="NCBI Taxonomy" id="407821"/>
    <lineage>
        <taxon>Eukaryota</taxon>
        <taxon>Metazoa</taxon>
        <taxon>Ecdysozoa</taxon>
        <taxon>Arthropoda</taxon>
        <taxon>Chelicerata</taxon>
        <taxon>Arachnida</taxon>
        <taxon>Araneae</taxon>
        <taxon>Araneomorphae</taxon>
        <taxon>Entelegynae</taxon>
        <taxon>Eresoidea</taxon>
        <taxon>Eresidae</taxon>
        <taxon>Stegodyphus</taxon>
    </lineage>
</organism>
<dbReference type="AlphaFoldDB" id="A0A087UDJ5"/>
<name>A0A087UDJ5_STEMI</name>
<feature type="non-terminal residue" evidence="1">
    <location>
        <position position="53"/>
    </location>
</feature>
<dbReference type="Proteomes" id="UP000054359">
    <property type="component" value="Unassembled WGS sequence"/>
</dbReference>
<dbReference type="EMBL" id="KK119347">
    <property type="protein sequence ID" value="KFM75434.1"/>
    <property type="molecule type" value="Genomic_DNA"/>
</dbReference>
<evidence type="ECO:0000313" key="2">
    <source>
        <dbReference type="Proteomes" id="UP000054359"/>
    </source>
</evidence>
<protein>
    <submittedName>
        <fullName evidence="1">Uncharacterized protein</fullName>
    </submittedName>
</protein>
<keyword evidence="2" id="KW-1185">Reference proteome</keyword>
<gene>
    <name evidence="1" type="ORF">X975_14147</name>
</gene>
<reference evidence="1 2" key="1">
    <citation type="submission" date="2013-11" db="EMBL/GenBank/DDBJ databases">
        <title>Genome sequencing of Stegodyphus mimosarum.</title>
        <authorList>
            <person name="Bechsgaard J."/>
        </authorList>
    </citation>
    <scope>NUCLEOTIDE SEQUENCE [LARGE SCALE GENOMIC DNA]</scope>
</reference>